<dbReference type="GO" id="GO:0003684">
    <property type="term" value="F:damaged DNA binding"/>
    <property type="evidence" value="ECO:0007669"/>
    <property type="project" value="TreeGrafter"/>
</dbReference>
<dbReference type="GO" id="GO:0036297">
    <property type="term" value="P:interstrand cross-link repair"/>
    <property type="evidence" value="ECO:0007669"/>
    <property type="project" value="TreeGrafter"/>
</dbReference>
<sequence>MAPSPAPRRKQRPSASATASSSSSGATPTLLSFFQQKAGASPASPSSPRAERQSPTKPSPRSDASLASAAASAPANEAEQLQWAMRESLREEEERKSRGEAEVARALAEAHSRGEGSSKDHMPPPPSPAAAAAARSASPRLPPLKKVKLEEREDGFGPIAPAEALTTIASTESAATVNVKRERRSVSPALPPPPPSAVAGKARATLPSPAAASSSSSSRDAFSLLMSNTNVPGAPLAGPSATSLSTQLIGPRTSTDLDPLLTPSTLLKLWSHCDAIEGRNRALKGTRKPRGVPFYKVLHGMPLSVDAFRFGAIPGCVGYFLSHAHSDHYVGLSHNWSAGPVYCTETTANLLATSLRVPRAFLHPLPLQEEVEIPHSGGIKVTLLPANHCPGSCVFLFRGPRTAYILQPAPASYGIPAPLSLPFLDMTGREKEWIYLHCGDFRASPYLLEHPRIKGKHIDIIYLDTTYLNPRYCFPAQEEVVRECGQCAYGMLASDEERARADEQRRKWESEGIVVERADSKTWRVNKREREAEEKRIQLEGERKGMRRWMGIQDTAKREEGEEDDKTTGIGRVIVKPPLGTLAKGLFRYDEEPDSDEDVKVSVDEDEEAAWMAAHQVKAEEPEADVRNPSESLADLTAEQDEEEEDADDFGLGELAEEDLALDDGELAELQGPLEDEPSQLDQGDDADFGDPDDGDGVDESKADIQSSIDTRRSTATQSTLPFTFSFNGSPSSRLLVLVGTYSIGKEKVALSCALRLGTRIFCCDQRKYRIFQQLVDEPLLQSLLTKDPFKAQVHVTNLFALNFESLTGHLKALHKQAEERTAAGEKGLEPFGRIVAFRPTGWAYKPRPGESTEPSLARLLSANLTSQPYSHRTFQPTRDSTRQVQILPIPYSEHSSFLELSAFMIGLDSWGRCVPTVNVGNGKSRAKMEAWIRKWKEEGVRRRRKGKKVELSELARQMEYF</sequence>
<organism evidence="8 9">
    <name type="scientific">Pseudomicrostroma glucosiphilum</name>
    <dbReference type="NCBI Taxonomy" id="1684307"/>
    <lineage>
        <taxon>Eukaryota</taxon>
        <taxon>Fungi</taxon>
        <taxon>Dikarya</taxon>
        <taxon>Basidiomycota</taxon>
        <taxon>Ustilaginomycotina</taxon>
        <taxon>Exobasidiomycetes</taxon>
        <taxon>Microstromatales</taxon>
        <taxon>Microstromatales incertae sedis</taxon>
        <taxon>Pseudomicrostroma</taxon>
    </lineage>
</organism>
<dbReference type="GO" id="GO:0035312">
    <property type="term" value="F:5'-3' DNA exonuclease activity"/>
    <property type="evidence" value="ECO:0007669"/>
    <property type="project" value="TreeGrafter"/>
</dbReference>
<feature type="compositionally biased region" description="Low complexity" evidence="6">
    <location>
        <begin position="129"/>
        <end position="139"/>
    </location>
</feature>
<feature type="compositionally biased region" description="Low complexity" evidence="6">
    <location>
        <begin position="197"/>
        <end position="216"/>
    </location>
</feature>
<evidence type="ECO:0000256" key="4">
    <source>
        <dbReference type="ARBA" id="ARBA00023204"/>
    </source>
</evidence>
<accession>A0A316U3D9</accession>
<feature type="compositionally biased region" description="Basic and acidic residues" evidence="6">
    <location>
        <begin position="87"/>
        <end position="122"/>
    </location>
</feature>
<evidence type="ECO:0000256" key="5">
    <source>
        <dbReference type="ARBA" id="ARBA00023242"/>
    </source>
</evidence>
<evidence type="ECO:0000256" key="3">
    <source>
        <dbReference type="ARBA" id="ARBA00022763"/>
    </source>
</evidence>
<feature type="compositionally biased region" description="Low complexity" evidence="6">
    <location>
        <begin position="55"/>
        <end position="75"/>
    </location>
</feature>
<dbReference type="SUPFAM" id="SSF56281">
    <property type="entry name" value="Metallo-hydrolase/oxidoreductase"/>
    <property type="match status" value="1"/>
</dbReference>
<feature type="compositionally biased region" description="Acidic residues" evidence="6">
    <location>
        <begin position="675"/>
        <end position="698"/>
    </location>
</feature>
<keyword evidence="4" id="KW-0234">DNA repair</keyword>
<dbReference type="GO" id="GO:0006303">
    <property type="term" value="P:double-strand break repair via nonhomologous end joining"/>
    <property type="evidence" value="ECO:0007669"/>
    <property type="project" value="TreeGrafter"/>
</dbReference>
<keyword evidence="9" id="KW-1185">Reference proteome</keyword>
<name>A0A316U3D9_9BASI</name>
<feature type="region of interest" description="Disordered" evidence="6">
    <location>
        <begin position="675"/>
        <end position="714"/>
    </location>
</feature>
<dbReference type="OrthoDB" id="262529at2759"/>
<protein>
    <recommendedName>
        <fullName evidence="7">DNA repair metallo-beta-lactamase domain-containing protein</fullName>
    </recommendedName>
</protein>
<comment type="similarity">
    <text evidence="2">Belongs to the DNA repair metallo-beta-lactamase (DRMBL) family.</text>
</comment>
<dbReference type="AlphaFoldDB" id="A0A316U3D9"/>
<dbReference type="Pfam" id="PF07522">
    <property type="entry name" value="DRMBL"/>
    <property type="match status" value="1"/>
</dbReference>
<dbReference type="PROSITE" id="PS50330">
    <property type="entry name" value="UIM"/>
    <property type="match status" value="1"/>
</dbReference>
<feature type="region of interest" description="Disordered" evidence="6">
    <location>
        <begin position="1"/>
        <end position="216"/>
    </location>
</feature>
<dbReference type="STRING" id="1684307.A0A316U3D9"/>
<dbReference type="GO" id="GO:0005634">
    <property type="term" value="C:nucleus"/>
    <property type="evidence" value="ECO:0007669"/>
    <property type="project" value="UniProtKB-SubCell"/>
</dbReference>
<dbReference type="PANTHER" id="PTHR23240:SF6">
    <property type="entry name" value="DNA CROSS-LINK REPAIR 1A PROTEIN"/>
    <property type="match status" value="1"/>
</dbReference>
<dbReference type="InterPro" id="IPR011084">
    <property type="entry name" value="DRMBL"/>
</dbReference>
<evidence type="ECO:0000256" key="1">
    <source>
        <dbReference type="ARBA" id="ARBA00004123"/>
    </source>
</evidence>
<comment type="subcellular location">
    <subcellularLocation>
        <location evidence="1">Nucleus</location>
    </subcellularLocation>
</comment>
<dbReference type="GeneID" id="37014790"/>
<dbReference type="InterPro" id="IPR003903">
    <property type="entry name" value="UIM_dom"/>
</dbReference>
<dbReference type="Gene3D" id="3.60.15.10">
    <property type="entry name" value="Ribonuclease Z/Hydroxyacylglutathione hydrolase-like"/>
    <property type="match status" value="1"/>
</dbReference>
<dbReference type="CDD" id="cd16273">
    <property type="entry name" value="SNM1A-1C-like_MBL-fold"/>
    <property type="match status" value="1"/>
</dbReference>
<dbReference type="EMBL" id="KZ819332">
    <property type="protein sequence ID" value="PWN19338.1"/>
    <property type="molecule type" value="Genomic_DNA"/>
</dbReference>
<evidence type="ECO:0000313" key="8">
    <source>
        <dbReference type="EMBL" id="PWN19338.1"/>
    </source>
</evidence>
<feature type="compositionally biased region" description="Polar residues" evidence="6">
    <location>
        <begin position="167"/>
        <end position="176"/>
    </location>
</feature>
<evidence type="ECO:0000313" key="9">
    <source>
        <dbReference type="Proteomes" id="UP000245942"/>
    </source>
</evidence>
<gene>
    <name evidence="8" type="ORF">BCV69DRAFT_284478</name>
</gene>
<keyword evidence="3" id="KW-0227">DNA damage</keyword>
<dbReference type="Gene3D" id="3.40.50.12650">
    <property type="match status" value="1"/>
</dbReference>
<feature type="domain" description="DNA repair metallo-beta-lactamase" evidence="7">
    <location>
        <begin position="780"/>
        <end position="922"/>
    </location>
</feature>
<feature type="compositionally biased region" description="Low complexity" evidence="6">
    <location>
        <begin position="13"/>
        <end position="48"/>
    </location>
</feature>
<evidence type="ECO:0000256" key="6">
    <source>
        <dbReference type="SAM" id="MobiDB-lite"/>
    </source>
</evidence>
<feature type="compositionally biased region" description="Polar residues" evidence="6">
    <location>
        <begin position="704"/>
        <end position="714"/>
    </location>
</feature>
<dbReference type="PANTHER" id="PTHR23240">
    <property type="entry name" value="DNA CROSS-LINK REPAIR PROTEIN PSO2/SNM1-RELATED"/>
    <property type="match status" value="1"/>
</dbReference>
<reference evidence="8 9" key="1">
    <citation type="journal article" date="2018" name="Mol. Biol. Evol.">
        <title>Broad Genomic Sampling Reveals a Smut Pathogenic Ancestry of the Fungal Clade Ustilaginomycotina.</title>
        <authorList>
            <person name="Kijpornyongpan T."/>
            <person name="Mondo S.J."/>
            <person name="Barry K."/>
            <person name="Sandor L."/>
            <person name="Lee J."/>
            <person name="Lipzen A."/>
            <person name="Pangilinan J."/>
            <person name="LaButti K."/>
            <person name="Hainaut M."/>
            <person name="Henrissat B."/>
            <person name="Grigoriev I.V."/>
            <person name="Spatafora J.W."/>
            <person name="Aime M.C."/>
        </authorList>
    </citation>
    <scope>NUCLEOTIDE SEQUENCE [LARGE SCALE GENOMIC DNA]</scope>
    <source>
        <strain evidence="8 9">MCA 4718</strain>
    </source>
</reference>
<evidence type="ECO:0000256" key="2">
    <source>
        <dbReference type="ARBA" id="ARBA00010304"/>
    </source>
</evidence>
<dbReference type="Proteomes" id="UP000245942">
    <property type="component" value="Unassembled WGS sequence"/>
</dbReference>
<keyword evidence="5" id="KW-0539">Nucleus</keyword>
<dbReference type="InterPro" id="IPR036866">
    <property type="entry name" value="RibonucZ/Hydroxyglut_hydro"/>
</dbReference>
<proteinExistence type="inferred from homology"/>
<evidence type="ECO:0000259" key="7">
    <source>
        <dbReference type="Pfam" id="PF07522"/>
    </source>
</evidence>
<dbReference type="RefSeq" id="XP_025346498.1">
    <property type="nucleotide sequence ID" value="XM_025493056.1"/>
</dbReference>